<evidence type="ECO:0000259" key="2">
    <source>
        <dbReference type="Pfam" id="PF00487"/>
    </source>
</evidence>
<dbReference type="InterPro" id="IPR005804">
    <property type="entry name" value="FA_desaturase_dom"/>
</dbReference>
<dbReference type="GO" id="GO:0042284">
    <property type="term" value="F:sphingolipid delta-4 desaturase activity"/>
    <property type="evidence" value="ECO:0007669"/>
    <property type="project" value="TreeGrafter"/>
</dbReference>
<dbReference type="GO" id="GO:0016020">
    <property type="term" value="C:membrane"/>
    <property type="evidence" value="ECO:0007669"/>
    <property type="project" value="GOC"/>
</dbReference>
<organism evidence="3 4">
    <name type="scientific">Vineibacter terrae</name>
    <dbReference type="NCBI Taxonomy" id="2586908"/>
    <lineage>
        <taxon>Bacteria</taxon>
        <taxon>Pseudomonadati</taxon>
        <taxon>Pseudomonadota</taxon>
        <taxon>Alphaproteobacteria</taxon>
        <taxon>Hyphomicrobiales</taxon>
        <taxon>Vineibacter</taxon>
    </lineage>
</organism>
<dbReference type="Proteomes" id="UP000321638">
    <property type="component" value="Unassembled WGS sequence"/>
</dbReference>
<dbReference type="Pfam" id="PF00487">
    <property type="entry name" value="FA_desaturase"/>
    <property type="match status" value="1"/>
</dbReference>
<dbReference type="OrthoDB" id="9792534at2"/>
<name>A0A5C8PU30_9HYPH</name>
<dbReference type="PANTHER" id="PTHR12879">
    <property type="entry name" value="SPHINGOLIPID DELTA 4 DESATURASE/C-4 HYDROXYLASE PROTEIN DES2"/>
    <property type="match status" value="1"/>
</dbReference>
<reference evidence="3 4" key="1">
    <citation type="submission" date="2019-06" db="EMBL/GenBank/DDBJ databases">
        <title>New taxonomy in bacterial strain CC-CFT640, isolated from vineyard.</title>
        <authorList>
            <person name="Lin S.-Y."/>
            <person name="Tsai C.-F."/>
            <person name="Young C.-C."/>
        </authorList>
    </citation>
    <scope>NUCLEOTIDE SEQUENCE [LARGE SCALE GENOMIC DNA]</scope>
    <source>
        <strain evidence="3 4">CC-CFT640</strain>
    </source>
</reference>
<sequence>MSASPPRLLSGPDLRALSGRSDARGAARISLHVALMASAGWLVAVAPGWTILPAMLLLGVVQVSLFAPLHETMHLTAFASRRTNSVVGWLVGCPSLLNWHFYGAFHLAHHRFTQDPVRDPELTPPPPAGLASYLARIAALNYWRARLKLIADAWRGDLSAYPFIAPHARARIASSTRWMTVFVAALASGSAVLLGWWVPLAFWIGPQLLAQPLLRLYLLTEHTGCSEDADGLANTRTTLTNPLVRLLMWNMGFHAEHHLYPSIPFHRLADAHAVLRDRLGVIEHGYARWHWRYLRSLLRPA</sequence>
<feature type="domain" description="Fatty acid desaturase" evidence="2">
    <location>
        <begin position="47"/>
        <end position="280"/>
    </location>
</feature>
<evidence type="ECO:0000313" key="4">
    <source>
        <dbReference type="Proteomes" id="UP000321638"/>
    </source>
</evidence>
<dbReference type="RefSeq" id="WP_147845763.1">
    <property type="nucleotide sequence ID" value="NZ_VDUZ01000004.1"/>
</dbReference>
<proteinExistence type="predicted"/>
<evidence type="ECO:0000256" key="1">
    <source>
        <dbReference type="SAM" id="Phobius"/>
    </source>
</evidence>
<protein>
    <submittedName>
        <fullName evidence="3">Fatty acid desaturase</fullName>
    </submittedName>
</protein>
<gene>
    <name evidence="3" type="ORF">FHP25_04765</name>
</gene>
<keyword evidence="1" id="KW-1133">Transmembrane helix</keyword>
<comment type="caution">
    <text evidence="3">The sequence shown here is derived from an EMBL/GenBank/DDBJ whole genome shotgun (WGS) entry which is preliminary data.</text>
</comment>
<accession>A0A5C8PU30</accession>
<keyword evidence="1" id="KW-0472">Membrane</keyword>
<dbReference type="PANTHER" id="PTHR12879:SF8">
    <property type="entry name" value="SPHINGOLIPID DELTA(4)-DESATURASE DES1"/>
    <property type="match status" value="1"/>
</dbReference>
<keyword evidence="4" id="KW-1185">Reference proteome</keyword>
<dbReference type="EMBL" id="VDUZ01000004">
    <property type="protein sequence ID" value="TXL80348.1"/>
    <property type="molecule type" value="Genomic_DNA"/>
</dbReference>
<feature type="transmembrane region" description="Helical" evidence="1">
    <location>
        <begin position="178"/>
        <end position="204"/>
    </location>
</feature>
<feature type="transmembrane region" description="Helical" evidence="1">
    <location>
        <begin position="25"/>
        <end position="44"/>
    </location>
</feature>
<dbReference type="GO" id="GO:0046513">
    <property type="term" value="P:ceramide biosynthetic process"/>
    <property type="evidence" value="ECO:0007669"/>
    <property type="project" value="TreeGrafter"/>
</dbReference>
<dbReference type="AlphaFoldDB" id="A0A5C8PU30"/>
<keyword evidence="1" id="KW-0812">Transmembrane</keyword>
<evidence type="ECO:0000313" key="3">
    <source>
        <dbReference type="EMBL" id="TXL80348.1"/>
    </source>
</evidence>